<dbReference type="HOGENOM" id="CLU_2710302_0_0_1"/>
<proteinExistence type="predicted"/>
<keyword evidence="2" id="KW-1185">Reference proteome</keyword>
<name>K3WCT2_GLOUD</name>
<dbReference type="Proteomes" id="UP000019132">
    <property type="component" value="Unassembled WGS sequence"/>
</dbReference>
<sequence length="73" mass="8390">MRPSKARLREPRKRRRRTGMLLNGLEALGHALMHIEIRQPPRLEPVGAKLLVQKVQHEKQRVVDCMAPSCSLT</sequence>
<dbReference type="VEuPathDB" id="FungiDB:PYU1_G002770"/>
<protein>
    <submittedName>
        <fullName evidence="1">Uncharacterized protein</fullName>
    </submittedName>
</protein>
<reference evidence="2" key="2">
    <citation type="submission" date="2010-04" db="EMBL/GenBank/DDBJ databases">
        <authorList>
            <person name="Buell R."/>
            <person name="Hamilton J."/>
            <person name="Hostetler J."/>
        </authorList>
    </citation>
    <scope>NUCLEOTIDE SEQUENCE [LARGE SCALE GENOMIC DNA]</scope>
    <source>
        <strain evidence="2">DAOM:BR144</strain>
    </source>
</reference>
<accession>K3WCT2</accession>
<organism evidence="1 2">
    <name type="scientific">Globisporangium ultimum (strain ATCC 200006 / CBS 805.95 / DAOM BR144)</name>
    <name type="common">Pythium ultimum</name>
    <dbReference type="NCBI Taxonomy" id="431595"/>
    <lineage>
        <taxon>Eukaryota</taxon>
        <taxon>Sar</taxon>
        <taxon>Stramenopiles</taxon>
        <taxon>Oomycota</taxon>
        <taxon>Peronosporomycetes</taxon>
        <taxon>Pythiales</taxon>
        <taxon>Pythiaceae</taxon>
        <taxon>Globisporangium</taxon>
    </lineage>
</organism>
<dbReference type="InParanoid" id="K3WCT2"/>
<dbReference type="AlphaFoldDB" id="K3WCT2"/>
<evidence type="ECO:0000313" key="1">
    <source>
        <dbReference type="EnsemblProtists" id="PYU1_T002773"/>
    </source>
</evidence>
<dbReference type="EnsemblProtists" id="PYU1_T002773">
    <property type="protein sequence ID" value="PYU1_T002773"/>
    <property type="gene ID" value="PYU1_G002770"/>
</dbReference>
<reference evidence="1" key="3">
    <citation type="submission" date="2015-02" db="UniProtKB">
        <authorList>
            <consortium name="EnsemblProtists"/>
        </authorList>
    </citation>
    <scope>IDENTIFICATION</scope>
    <source>
        <strain evidence="1">DAOM BR144</strain>
    </source>
</reference>
<reference evidence="2" key="1">
    <citation type="journal article" date="2010" name="Genome Biol.">
        <title>Genome sequence of the necrotrophic plant pathogen Pythium ultimum reveals original pathogenicity mechanisms and effector repertoire.</title>
        <authorList>
            <person name="Levesque C.A."/>
            <person name="Brouwer H."/>
            <person name="Cano L."/>
            <person name="Hamilton J.P."/>
            <person name="Holt C."/>
            <person name="Huitema E."/>
            <person name="Raffaele S."/>
            <person name="Robideau G.P."/>
            <person name="Thines M."/>
            <person name="Win J."/>
            <person name="Zerillo M.M."/>
            <person name="Beakes G.W."/>
            <person name="Boore J.L."/>
            <person name="Busam D."/>
            <person name="Dumas B."/>
            <person name="Ferriera S."/>
            <person name="Fuerstenberg S.I."/>
            <person name="Gachon C.M."/>
            <person name="Gaulin E."/>
            <person name="Govers F."/>
            <person name="Grenville-Briggs L."/>
            <person name="Horner N."/>
            <person name="Hostetler J."/>
            <person name="Jiang R.H."/>
            <person name="Johnson J."/>
            <person name="Krajaejun T."/>
            <person name="Lin H."/>
            <person name="Meijer H.J."/>
            <person name="Moore B."/>
            <person name="Morris P."/>
            <person name="Phuntmart V."/>
            <person name="Puiu D."/>
            <person name="Shetty J."/>
            <person name="Stajich J.E."/>
            <person name="Tripathy S."/>
            <person name="Wawra S."/>
            <person name="van West P."/>
            <person name="Whitty B.R."/>
            <person name="Coutinho P.M."/>
            <person name="Henrissat B."/>
            <person name="Martin F."/>
            <person name="Thomas P.D."/>
            <person name="Tyler B.M."/>
            <person name="De Vries R.P."/>
            <person name="Kamoun S."/>
            <person name="Yandell M."/>
            <person name="Tisserat N."/>
            <person name="Buell C.R."/>
        </authorList>
    </citation>
    <scope>NUCLEOTIDE SEQUENCE</scope>
    <source>
        <strain evidence="2">DAOM:BR144</strain>
    </source>
</reference>
<dbReference type="EMBL" id="GL376628">
    <property type="status" value="NOT_ANNOTATED_CDS"/>
    <property type="molecule type" value="Genomic_DNA"/>
</dbReference>
<evidence type="ECO:0000313" key="2">
    <source>
        <dbReference type="Proteomes" id="UP000019132"/>
    </source>
</evidence>